<dbReference type="AlphaFoldDB" id="A0A832ZVJ7"/>
<evidence type="ECO:0000313" key="3">
    <source>
        <dbReference type="EMBL" id="HIQ29693.1"/>
    </source>
</evidence>
<dbReference type="PANTHER" id="PTHR42930:SF3">
    <property type="entry name" value="PHOSPHATE-SPECIFIC TRANSPORT SYSTEM ACCESSORY PROTEIN PHOU"/>
    <property type="match status" value="1"/>
</dbReference>
<dbReference type="SUPFAM" id="SSF109755">
    <property type="entry name" value="PhoU-like"/>
    <property type="match status" value="1"/>
</dbReference>
<dbReference type="InterPro" id="IPR028366">
    <property type="entry name" value="PhoU"/>
</dbReference>
<dbReference type="InterPro" id="IPR038078">
    <property type="entry name" value="PhoU-like_sf"/>
</dbReference>
<evidence type="ECO:0000259" key="2">
    <source>
        <dbReference type="Pfam" id="PF01895"/>
    </source>
</evidence>
<dbReference type="GO" id="GO:0030643">
    <property type="term" value="P:intracellular phosphate ion homeostasis"/>
    <property type="evidence" value="ECO:0007669"/>
    <property type="project" value="InterPro"/>
</dbReference>
<organism evidence="3 4">
    <name type="scientific">Caldiarchaeum subterraneum</name>
    <dbReference type="NCBI Taxonomy" id="311458"/>
    <lineage>
        <taxon>Archaea</taxon>
        <taxon>Nitrososphaerota</taxon>
        <taxon>Candidatus Caldarchaeales</taxon>
        <taxon>Candidatus Caldarchaeaceae</taxon>
        <taxon>Candidatus Caldarchaeum</taxon>
    </lineage>
</organism>
<feature type="coiled-coil region" evidence="1">
    <location>
        <begin position="118"/>
        <end position="145"/>
    </location>
</feature>
<reference evidence="3" key="1">
    <citation type="journal article" date="2020" name="ISME J.">
        <title>Gammaproteobacteria mediating utilization of methyl-, sulfur- and petroleum organic compounds in deep ocean hydrothermal plumes.</title>
        <authorList>
            <person name="Zhou Z."/>
            <person name="Liu Y."/>
            <person name="Pan J."/>
            <person name="Cron B.R."/>
            <person name="Toner B.M."/>
            <person name="Anantharaman K."/>
            <person name="Breier J.A."/>
            <person name="Dick G.J."/>
            <person name="Li M."/>
        </authorList>
    </citation>
    <scope>NUCLEOTIDE SEQUENCE</scope>
    <source>
        <strain evidence="3">SZUA-1515</strain>
    </source>
</reference>
<gene>
    <name evidence="3" type="ORF">EYH45_03915</name>
</gene>
<accession>A0A832ZVJ7</accession>
<dbReference type="Proteomes" id="UP000608579">
    <property type="component" value="Unassembled WGS sequence"/>
</dbReference>
<protein>
    <submittedName>
        <fullName evidence="3">Phosphate uptake regulator, PhoU</fullName>
    </submittedName>
</protein>
<evidence type="ECO:0000313" key="4">
    <source>
        <dbReference type="Proteomes" id="UP000608579"/>
    </source>
</evidence>
<feature type="domain" description="PhoU" evidence="2">
    <location>
        <begin position="103"/>
        <end position="185"/>
    </location>
</feature>
<proteinExistence type="predicted"/>
<dbReference type="InterPro" id="IPR026022">
    <property type="entry name" value="PhoU_dom"/>
</dbReference>
<dbReference type="PIRSF" id="PIRSF003107">
    <property type="entry name" value="PhoU"/>
    <property type="match status" value="1"/>
</dbReference>
<dbReference type="PANTHER" id="PTHR42930">
    <property type="entry name" value="PHOSPHATE-SPECIFIC TRANSPORT SYSTEM ACCESSORY PROTEIN PHOU"/>
    <property type="match status" value="1"/>
</dbReference>
<comment type="caution">
    <text evidence="3">The sequence shown here is derived from an EMBL/GenBank/DDBJ whole genome shotgun (WGS) entry which is preliminary data.</text>
</comment>
<evidence type="ECO:0000256" key="1">
    <source>
        <dbReference type="SAM" id="Coils"/>
    </source>
</evidence>
<dbReference type="GO" id="GO:0045936">
    <property type="term" value="P:negative regulation of phosphate metabolic process"/>
    <property type="evidence" value="ECO:0007669"/>
    <property type="project" value="InterPro"/>
</dbReference>
<name>A0A832ZVJ7_CALS0</name>
<sequence>MILDMAQISEKAVEIAVESYVEGVDKREEVFNLSQQLRWYQDEVAELAVEIIARYQPVASDLRFIRSCMEISYGFSRFGRYAYDITQVQTTFGSLKECDTAKIQQVGETVKEMIRLSVKAFKERNVELANQLEKMDDEVDNAYVEHVSRALNDQRTSKRCDMATTLILRYLERIADHATYIGESVHYIVTGERTPRK</sequence>
<dbReference type="Pfam" id="PF01895">
    <property type="entry name" value="PhoU"/>
    <property type="match status" value="2"/>
</dbReference>
<feature type="domain" description="PhoU" evidence="2">
    <location>
        <begin position="2"/>
        <end position="86"/>
    </location>
</feature>
<dbReference type="EMBL" id="DQVM01000076">
    <property type="protein sequence ID" value="HIQ29693.1"/>
    <property type="molecule type" value="Genomic_DNA"/>
</dbReference>
<dbReference type="Gene3D" id="1.20.58.220">
    <property type="entry name" value="Phosphate transport system protein phou homolog 2, domain 2"/>
    <property type="match status" value="1"/>
</dbReference>
<keyword evidence="1" id="KW-0175">Coiled coil</keyword>